<feature type="domain" description="Transposase IS66 zinc-finger binding" evidence="2">
    <location>
        <begin position="135"/>
        <end position="172"/>
    </location>
</feature>
<name>A0AAD0M2X4_PSEAV</name>
<dbReference type="Pfam" id="PF03050">
    <property type="entry name" value="DDE_Tnp_IS66"/>
    <property type="match status" value="1"/>
</dbReference>
<gene>
    <name evidence="4" type="ORF">PLA107_024535</name>
</gene>
<dbReference type="PANTHER" id="PTHR33678">
    <property type="entry name" value="BLL1576 PROTEIN"/>
    <property type="match status" value="1"/>
</dbReference>
<accession>A0AAD0M2X4</accession>
<dbReference type="InterPro" id="IPR039552">
    <property type="entry name" value="IS66_C"/>
</dbReference>
<dbReference type="RefSeq" id="WP_101165917.1">
    <property type="nucleotide sequence ID" value="NZ_CP031225.1"/>
</dbReference>
<protein>
    <submittedName>
        <fullName evidence="4">IS66 family transposase</fullName>
    </submittedName>
</protein>
<dbReference type="AlphaFoldDB" id="A0AAD0M2X4"/>
<dbReference type="Proteomes" id="UP000006426">
    <property type="component" value="Chromosome"/>
</dbReference>
<dbReference type="Pfam" id="PF13817">
    <property type="entry name" value="DDE_Tnp_IS66_C"/>
    <property type="match status" value="1"/>
</dbReference>
<dbReference type="InterPro" id="IPR052344">
    <property type="entry name" value="Transposase-related"/>
</dbReference>
<dbReference type="PANTHER" id="PTHR33678:SF1">
    <property type="entry name" value="BLL1576 PROTEIN"/>
    <property type="match status" value="1"/>
</dbReference>
<evidence type="ECO:0000259" key="3">
    <source>
        <dbReference type="Pfam" id="PF13817"/>
    </source>
</evidence>
<dbReference type="NCBIfam" id="NF033517">
    <property type="entry name" value="transpos_IS66"/>
    <property type="match status" value="1"/>
</dbReference>
<evidence type="ECO:0000259" key="2">
    <source>
        <dbReference type="Pfam" id="PF13005"/>
    </source>
</evidence>
<evidence type="ECO:0000313" key="4">
    <source>
        <dbReference type="EMBL" id="AXH58067.1"/>
    </source>
</evidence>
<dbReference type="InterPro" id="IPR004291">
    <property type="entry name" value="Transposase_IS66_central"/>
</dbReference>
<evidence type="ECO:0000313" key="5">
    <source>
        <dbReference type="Proteomes" id="UP000006426"/>
    </source>
</evidence>
<feature type="domain" description="Transposase IS66 C-terminal" evidence="3">
    <location>
        <begin position="474"/>
        <end position="511"/>
    </location>
</feature>
<evidence type="ECO:0000259" key="1">
    <source>
        <dbReference type="Pfam" id="PF03050"/>
    </source>
</evidence>
<sequence length="516" mass="57806">MTLFQRLKSRASLNSATQTDIAGSPLLSEPSAVEFEQPDDDLVEDLKASDQNDVDAALERYLKRLEDQGIPAPGDWRNPKQKPATVGDVAALYDVKPSFVDLLPWIEYLPAEQAMLLEDGKSLAAFFELTPIGTGCALKRIGEDVSEKLDYTPGVFTVERHVRGKWVCEDCETLIQAPVPAQIIDKGIPTAGLLAHVMIAKFADHLPLYRQESIFGRAGLAISRSTLAQWVGVTGVQLQPLADALRDVVLEQNIVHADETPVQMLSPGEKKTHRAYVWAYATGQFCETAAVVYDFSPSRAGEHARDFLQDWKGKLVCDDFGGYKASFELGVTEIGCMAHARRKFFELHATNKSTLAEQALRYIQLLYEIEREARDLEPELRYRIRQEKAVPVMEMLHAWMIAQRDLVPEGSAISRALDYSLRRWAALSRYLDDGAVPIDNNWAENQMRPWALGRKNWLFAGSLRSGKRAAAIMSLIQSARLNGHDPYAYLKDVLTRLPTHRASEIGQLLPHNWKPV</sequence>
<dbReference type="InterPro" id="IPR024474">
    <property type="entry name" value="Znf_dom_IS66"/>
</dbReference>
<reference evidence="4 5" key="1">
    <citation type="journal article" date="2011" name="PLoS Pathog.">
        <title>Dynamic evolution of pathogenicity revealed by sequencing and comparative genomics of 19 Pseudomonas syringae isolates.</title>
        <authorList>
            <person name="Baltrus D.A."/>
            <person name="Nishimura M.T."/>
            <person name="Romanchuk A."/>
            <person name="Chang J.H."/>
            <person name="Mukhtar M.S."/>
            <person name="Cherkis K."/>
            <person name="Roach J."/>
            <person name="Grant S.R."/>
            <person name="Jones C.D."/>
            <person name="Dangl J.L."/>
        </authorList>
    </citation>
    <scope>NUCLEOTIDE SEQUENCE [LARGE SCALE GENOMIC DNA]</scope>
    <source>
        <strain evidence="4 5">M301315</strain>
    </source>
</reference>
<proteinExistence type="predicted"/>
<feature type="domain" description="Transposase IS66 central" evidence="1">
    <location>
        <begin position="186"/>
        <end position="467"/>
    </location>
</feature>
<dbReference type="EMBL" id="CP031225">
    <property type="protein sequence ID" value="AXH58067.1"/>
    <property type="molecule type" value="Genomic_DNA"/>
</dbReference>
<dbReference type="Pfam" id="PF13005">
    <property type="entry name" value="zf-IS66"/>
    <property type="match status" value="1"/>
</dbReference>
<organism evidence="4 5">
    <name type="scientific">Pseudomonas amygdali pv. lachrymans str. M301315</name>
    <dbReference type="NCBI Taxonomy" id="629260"/>
    <lineage>
        <taxon>Bacteria</taxon>
        <taxon>Pseudomonadati</taxon>
        <taxon>Pseudomonadota</taxon>
        <taxon>Gammaproteobacteria</taxon>
        <taxon>Pseudomonadales</taxon>
        <taxon>Pseudomonadaceae</taxon>
        <taxon>Pseudomonas</taxon>
        <taxon>Pseudomonas amygdali</taxon>
    </lineage>
</organism>